<organism evidence="6 7">
    <name type="scientific">Candidatus Nomurabacteria bacterium GW2011_GWD2_39_12</name>
    <dbReference type="NCBI Taxonomy" id="1618759"/>
    <lineage>
        <taxon>Bacteria</taxon>
        <taxon>Candidatus Nomuraibacteriota</taxon>
    </lineage>
</organism>
<evidence type="ECO:0000256" key="4">
    <source>
        <dbReference type="SAM" id="Coils"/>
    </source>
</evidence>
<dbReference type="PANTHER" id="PTHR43804">
    <property type="entry name" value="LD18447P"/>
    <property type="match status" value="1"/>
</dbReference>
<dbReference type="InterPro" id="IPR000352">
    <property type="entry name" value="Pep_chain_release_fac_I"/>
</dbReference>
<proteinExistence type="inferred from homology"/>
<evidence type="ECO:0000256" key="1">
    <source>
        <dbReference type="ARBA" id="ARBA00010835"/>
    </source>
</evidence>
<dbReference type="AlphaFoldDB" id="A0A837HNH4"/>
<dbReference type="Gene3D" id="3.30.160.20">
    <property type="match status" value="1"/>
</dbReference>
<keyword evidence="4" id="KW-0175">Coiled coil</keyword>
<gene>
    <name evidence="6" type="ORF">UT27_C0004G0084</name>
</gene>
<dbReference type="SMART" id="SM00937">
    <property type="entry name" value="PCRF"/>
    <property type="match status" value="1"/>
</dbReference>
<dbReference type="InterPro" id="IPR050057">
    <property type="entry name" value="Prokaryotic/Mito_RF"/>
</dbReference>
<feature type="domain" description="Prokaryotic-type class I peptide chain release factors" evidence="5">
    <location>
        <begin position="246"/>
        <end position="262"/>
    </location>
</feature>
<evidence type="ECO:0000256" key="2">
    <source>
        <dbReference type="ARBA" id="ARBA00022481"/>
    </source>
</evidence>
<dbReference type="PANTHER" id="PTHR43804:SF8">
    <property type="entry name" value="PEPTIDE CHAIN RELEASE FACTOR APG3, CHLOROPLASTIC"/>
    <property type="match status" value="1"/>
</dbReference>
<name>A0A837HNH4_9BACT</name>
<protein>
    <submittedName>
        <fullName evidence="6">Peptide chain release factor 1</fullName>
    </submittedName>
</protein>
<sequence length="373" mass="42840">MLNVSTKERLLQLRSKNKLSCSFSGPRNPPSLSQPDHSKKHLIYFFNYMDIEELKKDHRTSYLAVALEKLLREEAEVREMLAGDDSLHEMAAKELKLIQEEKERVEKQVQEILDKDKAEEKLRDEFPNEIVLEVRAGAGGDEASLFAWELAHMYEKFSEGQGWQWRVNYESKSDLNGYKEASFEIKGKDVYKKMRYETGVHRVQRIPATEKNGRVHTSTASVAVLPIKKKISFVINPAEFEMEYSRSGGKGGQNVNKVETAVRIVHKPTGLDVRSTNERSQLANRDKAMAILTAKLQQLEEEKEAKKYGDVRKNQIGTGDRSEKIRTYNFAQDRVTDHRIKKSWHNLPKILEGDIEDIINACEQGTVGDEEEE</sequence>
<dbReference type="Pfam" id="PF03462">
    <property type="entry name" value="PCRF"/>
    <property type="match status" value="1"/>
</dbReference>
<dbReference type="PROSITE" id="PS00745">
    <property type="entry name" value="RF_PROK_I"/>
    <property type="match status" value="1"/>
</dbReference>
<keyword evidence="3" id="KW-0648">Protein biosynthesis</keyword>
<dbReference type="Proteomes" id="UP000033998">
    <property type="component" value="Unassembled WGS sequence"/>
</dbReference>
<dbReference type="Gene3D" id="3.30.70.1660">
    <property type="match status" value="1"/>
</dbReference>
<evidence type="ECO:0000313" key="6">
    <source>
        <dbReference type="EMBL" id="KKR02013.1"/>
    </source>
</evidence>
<dbReference type="GO" id="GO:0005737">
    <property type="term" value="C:cytoplasm"/>
    <property type="evidence" value="ECO:0007669"/>
    <property type="project" value="UniProtKB-ARBA"/>
</dbReference>
<dbReference type="InterPro" id="IPR005139">
    <property type="entry name" value="PCRF"/>
</dbReference>
<accession>A0A837HNH4</accession>
<dbReference type="Pfam" id="PF00472">
    <property type="entry name" value="RF-1"/>
    <property type="match status" value="1"/>
</dbReference>
<evidence type="ECO:0000256" key="3">
    <source>
        <dbReference type="ARBA" id="ARBA00022917"/>
    </source>
</evidence>
<dbReference type="GO" id="GO:0003747">
    <property type="term" value="F:translation release factor activity"/>
    <property type="evidence" value="ECO:0007669"/>
    <property type="project" value="InterPro"/>
</dbReference>
<feature type="coiled-coil region" evidence="4">
    <location>
        <begin position="88"/>
        <end position="115"/>
    </location>
</feature>
<dbReference type="InterPro" id="IPR045853">
    <property type="entry name" value="Pep_chain_release_fac_I_sf"/>
</dbReference>
<dbReference type="EMBL" id="LBWE01000004">
    <property type="protein sequence ID" value="KKR02013.1"/>
    <property type="molecule type" value="Genomic_DNA"/>
</dbReference>
<comment type="similarity">
    <text evidence="1">Belongs to the prokaryotic/mitochondrial release factor family.</text>
</comment>
<dbReference type="SUPFAM" id="SSF75620">
    <property type="entry name" value="Release factor"/>
    <property type="match status" value="1"/>
</dbReference>
<evidence type="ECO:0000313" key="7">
    <source>
        <dbReference type="Proteomes" id="UP000033998"/>
    </source>
</evidence>
<keyword evidence="2" id="KW-0488">Methylation</keyword>
<reference evidence="6 7" key="1">
    <citation type="journal article" date="2015" name="Nature">
        <title>rRNA introns, odd ribosomes, and small enigmatic genomes across a large radiation of phyla.</title>
        <authorList>
            <person name="Brown C.T."/>
            <person name="Hug L.A."/>
            <person name="Thomas B.C."/>
            <person name="Sharon I."/>
            <person name="Castelle C.J."/>
            <person name="Singh A."/>
            <person name="Wilkins M.J."/>
            <person name="Williams K.H."/>
            <person name="Banfield J.F."/>
        </authorList>
    </citation>
    <scope>NUCLEOTIDE SEQUENCE [LARGE SCALE GENOMIC DNA]</scope>
</reference>
<comment type="caution">
    <text evidence="6">The sequence shown here is derived from an EMBL/GenBank/DDBJ whole genome shotgun (WGS) entry which is preliminary data.</text>
</comment>
<evidence type="ECO:0000259" key="5">
    <source>
        <dbReference type="PROSITE" id="PS00745"/>
    </source>
</evidence>